<evidence type="ECO:0000313" key="3">
    <source>
        <dbReference type="EMBL" id="MSC33996.1"/>
    </source>
</evidence>
<keyword evidence="5" id="KW-1185">Reference proteome</keyword>
<evidence type="ECO:0000313" key="2">
    <source>
        <dbReference type="EMBL" id="MSA90266.1"/>
    </source>
</evidence>
<feature type="transmembrane region" description="Helical" evidence="1">
    <location>
        <begin position="257"/>
        <end position="276"/>
    </location>
</feature>
<keyword evidence="1" id="KW-0812">Transmembrane</keyword>
<evidence type="ECO:0000313" key="4">
    <source>
        <dbReference type="Proteomes" id="UP000433575"/>
    </source>
</evidence>
<dbReference type="Proteomes" id="UP000433575">
    <property type="component" value="Unassembled WGS sequence"/>
</dbReference>
<proteinExistence type="predicted"/>
<organism evidence="2 4">
    <name type="scientific">Holdemania massiliensis</name>
    <dbReference type="NCBI Taxonomy" id="1468449"/>
    <lineage>
        <taxon>Bacteria</taxon>
        <taxon>Bacillati</taxon>
        <taxon>Bacillota</taxon>
        <taxon>Erysipelotrichia</taxon>
        <taxon>Erysipelotrichales</taxon>
        <taxon>Erysipelotrichaceae</taxon>
        <taxon>Holdemania</taxon>
    </lineage>
</organism>
<keyword evidence="1" id="KW-1133">Transmembrane helix</keyword>
<dbReference type="EMBL" id="WKPI01000025">
    <property type="protein sequence ID" value="MSC33996.1"/>
    <property type="molecule type" value="Genomic_DNA"/>
</dbReference>
<protein>
    <submittedName>
        <fullName evidence="2">Uncharacterized protein</fullName>
    </submittedName>
</protein>
<evidence type="ECO:0000256" key="1">
    <source>
        <dbReference type="SAM" id="Phobius"/>
    </source>
</evidence>
<feature type="transmembrane region" description="Helical" evidence="1">
    <location>
        <begin position="217"/>
        <end position="236"/>
    </location>
</feature>
<accession>A0A6N7SAF1</accession>
<keyword evidence="1" id="KW-0472">Membrane</keyword>
<reference evidence="4 5" key="1">
    <citation type="journal article" date="2019" name="Nat. Med.">
        <title>A library of human gut bacterial isolates paired with longitudinal multiomics data enables mechanistic microbiome research.</title>
        <authorList>
            <person name="Poyet M."/>
            <person name="Groussin M."/>
            <person name="Gibbons S.M."/>
            <person name="Avila-Pacheco J."/>
            <person name="Jiang X."/>
            <person name="Kearney S.M."/>
            <person name="Perrotta A.R."/>
            <person name="Berdy B."/>
            <person name="Zhao S."/>
            <person name="Lieberman T.D."/>
            <person name="Swanson P.K."/>
            <person name="Smith M."/>
            <person name="Roesemann S."/>
            <person name="Alexander J.E."/>
            <person name="Rich S.A."/>
            <person name="Livny J."/>
            <person name="Vlamakis H."/>
            <person name="Clish C."/>
            <person name="Bullock K."/>
            <person name="Deik A."/>
            <person name="Scott J."/>
            <person name="Pierce K.A."/>
            <person name="Xavier R.J."/>
            <person name="Alm E.J."/>
        </authorList>
    </citation>
    <scope>NUCLEOTIDE SEQUENCE [LARGE SCALE GENOMIC DNA]</scope>
    <source>
        <strain evidence="2 4">BIOML-A4</strain>
        <strain evidence="3 5">BIOML-A5</strain>
    </source>
</reference>
<feature type="transmembrane region" description="Helical" evidence="1">
    <location>
        <begin position="296"/>
        <end position="315"/>
    </location>
</feature>
<name>A0A6N7SAF1_9FIRM</name>
<gene>
    <name evidence="3" type="ORF">GKD88_12785</name>
    <name evidence="2" type="ORF">GKE08_13115</name>
</gene>
<dbReference type="RefSeq" id="WP_154239482.1">
    <property type="nucleotide sequence ID" value="NZ_WKPI01000025.1"/>
</dbReference>
<dbReference type="AlphaFoldDB" id="A0A6N7SAF1"/>
<dbReference type="Proteomes" id="UP000480929">
    <property type="component" value="Unassembled WGS sequence"/>
</dbReference>
<comment type="caution">
    <text evidence="2">The sequence shown here is derived from an EMBL/GenBank/DDBJ whole genome shotgun (WGS) entry which is preliminary data.</text>
</comment>
<dbReference type="EMBL" id="WKPJ01000023">
    <property type="protein sequence ID" value="MSA90266.1"/>
    <property type="molecule type" value="Genomic_DNA"/>
</dbReference>
<evidence type="ECO:0000313" key="5">
    <source>
        <dbReference type="Proteomes" id="UP000480929"/>
    </source>
</evidence>
<dbReference type="OrthoDB" id="1650650at2"/>
<sequence>MKKLFLLGLTLVLIATIEIFQSSAQKQMMDQMPRMQWAVSGYAAACYEVNFTEGQQAQQRQRMAELLAVGQENDDSEEDRLNARKLAVMEVKSSADGNSAYYYGGMKNPLHDLFPISGTPEISFNQAQAMYYTANRKDSAMPQMTMIQSARVQVEPFYNSADQPCTKTTLWFFAEQPSDWIELIYQLRQEFPEMTWIKQPIQIETGISDSLSRQRSLMIGGIAAGVTLAALALTWYEVSRKKKQQPQLSALDNLGQSCGLTGLIAFLEIPVLIVVVNRLQGVAWNYYTNFFYTDLFHLYGWISAGLVLCALIGWLRARYH</sequence>